<feature type="chain" id="PRO_5037943304" evidence="1">
    <location>
        <begin position="26"/>
        <end position="337"/>
    </location>
</feature>
<reference evidence="3" key="1">
    <citation type="submission" date="2020-10" db="EMBL/GenBank/DDBJ databases">
        <authorList>
            <person name="Gilroy R."/>
        </authorList>
    </citation>
    <scope>NUCLEOTIDE SEQUENCE</scope>
    <source>
        <strain evidence="3">517</strain>
    </source>
</reference>
<evidence type="ECO:0000313" key="4">
    <source>
        <dbReference type="Proteomes" id="UP000727857"/>
    </source>
</evidence>
<dbReference type="EMBL" id="JADINF010000088">
    <property type="protein sequence ID" value="MBO8424083.1"/>
    <property type="molecule type" value="Genomic_DNA"/>
</dbReference>
<evidence type="ECO:0000259" key="2">
    <source>
        <dbReference type="Pfam" id="PF00149"/>
    </source>
</evidence>
<comment type="caution">
    <text evidence="3">The sequence shown here is derived from an EMBL/GenBank/DDBJ whole genome shotgun (WGS) entry which is preliminary data.</text>
</comment>
<dbReference type="InterPro" id="IPR029052">
    <property type="entry name" value="Metallo-depent_PP-like"/>
</dbReference>
<dbReference type="Pfam" id="PF00149">
    <property type="entry name" value="Metallophos"/>
    <property type="match status" value="1"/>
</dbReference>
<reference evidence="3" key="2">
    <citation type="journal article" date="2021" name="PeerJ">
        <title>Extensive microbial diversity within the chicken gut microbiome revealed by metagenomics and culture.</title>
        <authorList>
            <person name="Gilroy R."/>
            <person name="Ravi A."/>
            <person name="Getino M."/>
            <person name="Pursley I."/>
            <person name="Horton D.L."/>
            <person name="Alikhan N.F."/>
            <person name="Baker D."/>
            <person name="Gharbi K."/>
            <person name="Hall N."/>
            <person name="Watson M."/>
            <person name="Adriaenssens E.M."/>
            <person name="Foster-Nyarko E."/>
            <person name="Jarju S."/>
            <person name="Secka A."/>
            <person name="Antonio M."/>
            <person name="Oren A."/>
            <person name="Chaudhuri R.R."/>
            <person name="La Ragione R."/>
            <person name="Hildebrand F."/>
            <person name="Pallen M.J."/>
        </authorList>
    </citation>
    <scope>NUCLEOTIDE SEQUENCE</scope>
    <source>
        <strain evidence="3">517</strain>
    </source>
</reference>
<dbReference type="Gene3D" id="3.60.21.10">
    <property type="match status" value="1"/>
</dbReference>
<accession>A0A940DH16</accession>
<dbReference type="PANTHER" id="PTHR32440">
    <property type="entry name" value="PHOSPHATASE DCR2-RELATED-RELATED"/>
    <property type="match status" value="1"/>
</dbReference>
<evidence type="ECO:0000313" key="3">
    <source>
        <dbReference type="EMBL" id="MBO8424083.1"/>
    </source>
</evidence>
<proteinExistence type="predicted"/>
<dbReference type="Proteomes" id="UP000727857">
    <property type="component" value="Unassembled WGS sequence"/>
</dbReference>
<protein>
    <submittedName>
        <fullName evidence="3">Metallophosphoesterase</fullName>
    </submittedName>
</protein>
<dbReference type="PROSITE" id="PS51257">
    <property type="entry name" value="PROKAR_LIPOPROTEIN"/>
    <property type="match status" value="1"/>
</dbReference>
<name>A0A940DH16_9FIRM</name>
<organism evidence="3 4">
    <name type="scientific">Candidatus Stercoripulliclostridium pullicola</name>
    <dbReference type="NCBI Taxonomy" id="2840953"/>
    <lineage>
        <taxon>Bacteria</taxon>
        <taxon>Bacillati</taxon>
        <taxon>Bacillota</taxon>
        <taxon>Clostridia</taxon>
        <taxon>Eubacteriales</taxon>
        <taxon>Candidatus Stercoripulliclostridium</taxon>
    </lineage>
</organism>
<dbReference type="PANTHER" id="PTHR32440:SF0">
    <property type="entry name" value="PHOSPHATASE DCR2-RELATED"/>
    <property type="match status" value="1"/>
</dbReference>
<feature type="signal peptide" evidence="1">
    <location>
        <begin position="1"/>
        <end position="25"/>
    </location>
</feature>
<gene>
    <name evidence="3" type="ORF">IAB16_03615</name>
</gene>
<dbReference type="GO" id="GO:0016788">
    <property type="term" value="F:hydrolase activity, acting on ester bonds"/>
    <property type="evidence" value="ECO:0007669"/>
    <property type="project" value="TreeGrafter"/>
</dbReference>
<dbReference type="GO" id="GO:0005737">
    <property type="term" value="C:cytoplasm"/>
    <property type="evidence" value="ECO:0007669"/>
    <property type="project" value="TreeGrafter"/>
</dbReference>
<sequence>MKKFKKYISILLLAAVLAACAFALAACKDKEFTLEHSYSEVYTKGNATIEASSAAFRILKINDTHLVSGSTKKDQKTLDGLKTVLDRTQFDMIILDGDIFEGYSAKLSFDKPAAAKVVGDLIDGYGKPWTFAPGNNDGQRGGSNEDIIAYWLGYEHFLAGNIEGINGAMQFFIDINYDGRLAHSIAIMDSLSLDPDDNYDYIKRDQTEALIAGIEERSTLVSIFFHMPTPAFEKAYTEGEAYGSFPFSDEYPVDDIPGNALFDELTANINNIGLISVGHVHSNNMAYYYNGRYYQLSSLGGYGAVGSDNTSPSYTLTTVDLTTTDSRTAYAFEKLSA</sequence>
<evidence type="ECO:0000256" key="1">
    <source>
        <dbReference type="SAM" id="SignalP"/>
    </source>
</evidence>
<dbReference type="SUPFAM" id="SSF56300">
    <property type="entry name" value="Metallo-dependent phosphatases"/>
    <property type="match status" value="1"/>
</dbReference>
<dbReference type="InterPro" id="IPR004843">
    <property type="entry name" value="Calcineurin-like_PHP"/>
</dbReference>
<dbReference type="AlphaFoldDB" id="A0A940DH16"/>
<feature type="domain" description="Calcineurin-like phosphoesterase" evidence="2">
    <location>
        <begin position="56"/>
        <end position="282"/>
    </location>
</feature>
<keyword evidence="1" id="KW-0732">Signal</keyword>